<dbReference type="AlphaFoldDB" id="A0A5J4U844"/>
<evidence type="ECO:0000313" key="1">
    <source>
        <dbReference type="EMBL" id="KAA6366071.1"/>
    </source>
</evidence>
<proteinExistence type="predicted"/>
<name>A0A5J4U844_9EUKA</name>
<reference evidence="1 2" key="1">
    <citation type="submission" date="2019-03" db="EMBL/GenBank/DDBJ databases">
        <title>Single cell metagenomics reveals metabolic interactions within the superorganism composed of flagellate Streblomastix strix and complex community of Bacteroidetes bacteria on its surface.</title>
        <authorList>
            <person name="Treitli S.C."/>
            <person name="Kolisko M."/>
            <person name="Husnik F."/>
            <person name="Keeling P."/>
            <person name="Hampl V."/>
        </authorList>
    </citation>
    <scope>NUCLEOTIDE SEQUENCE [LARGE SCALE GENOMIC DNA]</scope>
    <source>
        <strain evidence="1">ST1C</strain>
    </source>
</reference>
<dbReference type="EMBL" id="SNRW01019769">
    <property type="protein sequence ID" value="KAA6366071.1"/>
    <property type="molecule type" value="Genomic_DNA"/>
</dbReference>
<accession>A0A5J4U844</accession>
<organism evidence="1 2">
    <name type="scientific">Streblomastix strix</name>
    <dbReference type="NCBI Taxonomy" id="222440"/>
    <lineage>
        <taxon>Eukaryota</taxon>
        <taxon>Metamonada</taxon>
        <taxon>Preaxostyla</taxon>
        <taxon>Oxymonadida</taxon>
        <taxon>Streblomastigidae</taxon>
        <taxon>Streblomastix</taxon>
    </lineage>
</organism>
<evidence type="ECO:0000313" key="2">
    <source>
        <dbReference type="Proteomes" id="UP000324800"/>
    </source>
</evidence>
<comment type="caution">
    <text evidence="1">The sequence shown here is derived from an EMBL/GenBank/DDBJ whole genome shotgun (WGS) entry which is preliminary data.</text>
</comment>
<dbReference type="Proteomes" id="UP000324800">
    <property type="component" value="Unassembled WGS sequence"/>
</dbReference>
<sequence length="213" mass="24746">MAIRSRQTEIPCIQYHISNNIFRPPHNNQNSFFELIREIQYWQNEIINKMSETSTKIKSAVVSMLSLSSTERLKTGQYIPSSQGGRNLLWENPSLEKLQSHVEEIRSLPILFPPEFQFINIFDIYPMWTVVDGDGTVPCYSSAADGLKADARFEIRQSEHVKLLFDPRVLNIIAAIFGLWKQEDKEKINSFQTFKCQYLTELERIIQQAQNSD</sequence>
<gene>
    <name evidence="1" type="ORF">EZS28_038402</name>
</gene>
<protein>
    <submittedName>
        <fullName evidence="1">Uncharacterized protein</fullName>
    </submittedName>
</protein>
<dbReference type="OrthoDB" id="783974at2759"/>